<evidence type="ECO:0000256" key="4">
    <source>
        <dbReference type="ARBA" id="ARBA00022679"/>
    </source>
</evidence>
<keyword evidence="5 7" id="KW-0949">S-adenosyl-L-methionine</keyword>
<evidence type="ECO:0000256" key="5">
    <source>
        <dbReference type="ARBA" id="ARBA00022691"/>
    </source>
</evidence>
<dbReference type="InterPro" id="IPR003358">
    <property type="entry name" value="tRNA_(Gua-N-7)_MeTrfase_Trmb"/>
</dbReference>
<feature type="binding site" evidence="7">
    <location>
        <position position="126"/>
    </location>
    <ligand>
        <name>S-adenosyl-L-methionine</name>
        <dbReference type="ChEBI" id="CHEBI:59789"/>
    </ligand>
</feature>
<dbReference type="Gene3D" id="3.40.50.150">
    <property type="entry name" value="Vaccinia Virus protein VP39"/>
    <property type="match status" value="1"/>
</dbReference>
<comment type="caution">
    <text evidence="7">Lacks conserved residue(s) required for the propagation of feature annotation.</text>
</comment>
<dbReference type="PANTHER" id="PTHR23417:SF14">
    <property type="entry name" value="PENTACOTRIPEPTIDE-REPEAT REGION OF PRORP DOMAIN-CONTAINING PROTEIN"/>
    <property type="match status" value="1"/>
</dbReference>
<dbReference type="InterPro" id="IPR029063">
    <property type="entry name" value="SAM-dependent_MTases_sf"/>
</dbReference>
<feature type="binding site" evidence="7">
    <location>
        <position position="99"/>
    </location>
    <ligand>
        <name>S-adenosyl-L-methionine</name>
        <dbReference type="ChEBI" id="CHEBI:59789"/>
    </ligand>
</feature>
<sequence length="246" mass="27788">MRSRRPLPEAGGERQPEPSHELRSFGRRRGRKLSARQQHLLDDVLPKLSLALTDPPPPALAALFPSAPAQTWLEIGFGGGEHLVWQARANPDVGIIGCEVFADGVVKVLSAIDEGQLANVRVSSEDARAVLRWLPPASLTRAFILFPDPWPKKRHVKRRLINPPLLDELARVMRPGAELRIATDIGDYLRTILLAFRGHAAFAWQAAGPQDWRERGPDWPPTRYEAKAEREGRRRYYLRFARTDRP</sequence>
<dbReference type="HAMAP" id="MF_01057">
    <property type="entry name" value="tRNA_methyltr_TrmB"/>
    <property type="match status" value="1"/>
</dbReference>
<keyword evidence="4 7" id="KW-0808">Transferase</keyword>
<dbReference type="PANTHER" id="PTHR23417">
    <property type="entry name" value="3-DEOXY-D-MANNO-OCTULOSONIC-ACID TRANSFERASE/TRNA GUANINE-N 7 - -METHYLTRANSFERASE"/>
    <property type="match status" value="1"/>
</dbReference>
<evidence type="ECO:0000256" key="1">
    <source>
        <dbReference type="ARBA" id="ARBA00000142"/>
    </source>
</evidence>
<dbReference type="EMBL" id="WMBQ01000001">
    <property type="protein sequence ID" value="MTD94610.1"/>
    <property type="molecule type" value="Genomic_DNA"/>
</dbReference>
<dbReference type="NCBIfam" id="TIGR00091">
    <property type="entry name" value="tRNA (guanosine(46)-N7)-methyltransferase TrmB"/>
    <property type="match status" value="1"/>
</dbReference>
<dbReference type="Pfam" id="PF02390">
    <property type="entry name" value="Methyltransf_4"/>
    <property type="match status" value="1"/>
</dbReference>
<gene>
    <name evidence="7 9" type="primary">trmB</name>
    <name evidence="9" type="ORF">GIW81_09730</name>
</gene>
<feature type="binding site" evidence="7">
    <location>
        <begin position="222"/>
        <end position="225"/>
    </location>
    <ligand>
        <name>substrate</name>
    </ligand>
</feature>
<comment type="pathway">
    <text evidence="7">tRNA modification; N(7)-methylguanine-tRNA biosynthesis.</text>
</comment>
<comment type="catalytic activity">
    <reaction evidence="1 7">
        <text>guanosine(46) in tRNA + S-adenosyl-L-methionine = N(7)-methylguanosine(46) in tRNA + S-adenosyl-L-homocysteine</text>
        <dbReference type="Rhea" id="RHEA:42708"/>
        <dbReference type="Rhea" id="RHEA-COMP:10188"/>
        <dbReference type="Rhea" id="RHEA-COMP:10189"/>
        <dbReference type="ChEBI" id="CHEBI:57856"/>
        <dbReference type="ChEBI" id="CHEBI:59789"/>
        <dbReference type="ChEBI" id="CHEBI:74269"/>
        <dbReference type="ChEBI" id="CHEBI:74480"/>
        <dbReference type="EC" id="2.1.1.33"/>
    </reaction>
</comment>
<comment type="caution">
    <text evidence="9">The sequence shown here is derived from an EMBL/GenBank/DDBJ whole genome shotgun (WGS) entry which is preliminary data.</text>
</comment>
<dbReference type="EC" id="2.1.1.33" evidence="7"/>
<dbReference type="Proteomes" id="UP000440694">
    <property type="component" value="Unassembled WGS sequence"/>
</dbReference>
<protein>
    <recommendedName>
        <fullName evidence="7">tRNA (guanine-N(7)-)-methyltransferase</fullName>
        <ecNumber evidence="7">2.1.1.33</ecNumber>
    </recommendedName>
    <alternativeName>
        <fullName evidence="7">tRNA (guanine(46)-N(7))-methyltransferase</fullName>
    </alternativeName>
    <alternativeName>
        <fullName evidence="7">tRNA(m7G46)-methyltransferase</fullName>
    </alternativeName>
</protein>
<proteinExistence type="inferred from homology"/>
<evidence type="ECO:0000256" key="8">
    <source>
        <dbReference type="SAM" id="MobiDB-lite"/>
    </source>
</evidence>
<dbReference type="UniPathway" id="UPA00989"/>
<feature type="binding site" evidence="7">
    <location>
        <position position="74"/>
    </location>
    <ligand>
        <name>S-adenosyl-L-methionine</name>
        <dbReference type="ChEBI" id="CHEBI:59789"/>
    </ligand>
</feature>
<keyword evidence="6 7" id="KW-0819">tRNA processing</keyword>
<keyword evidence="10" id="KW-1185">Reference proteome</keyword>
<feature type="compositionally biased region" description="Basic and acidic residues" evidence="8">
    <location>
        <begin position="11"/>
        <end position="24"/>
    </location>
</feature>
<dbReference type="GO" id="GO:0043527">
    <property type="term" value="C:tRNA methyltransferase complex"/>
    <property type="evidence" value="ECO:0007669"/>
    <property type="project" value="TreeGrafter"/>
</dbReference>
<evidence type="ECO:0000256" key="6">
    <source>
        <dbReference type="ARBA" id="ARBA00022694"/>
    </source>
</evidence>
<evidence type="ECO:0000256" key="2">
    <source>
        <dbReference type="ARBA" id="ARBA00003015"/>
    </source>
</evidence>
<comment type="function">
    <text evidence="2 7">Catalyzes the formation of N(7)-methylguanine at position 46 (m7G46) in tRNA.</text>
</comment>
<dbReference type="PROSITE" id="PS51625">
    <property type="entry name" value="SAM_MT_TRMB"/>
    <property type="match status" value="1"/>
</dbReference>
<comment type="similarity">
    <text evidence="7">Belongs to the class I-like SAM-binding methyltransferase superfamily. TrmB family.</text>
</comment>
<evidence type="ECO:0000256" key="7">
    <source>
        <dbReference type="HAMAP-Rule" id="MF_01057"/>
    </source>
</evidence>
<dbReference type="SUPFAM" id="SSF53335">
    <property type="entry name" value="S-adenosyl-L-methionine-dependent methyltransferases"/>
    <property type="match status" value="1"/>
</dbReference>
<dbReference type="GO" id="GO:0008176">
    <property type="term" value="F:tRNA (guanine(46)-N7)-methyltransferase activity"/>
    <property type="evidence" value="ECO:0007669"/>
    <property type="project" value="UniProtKB-UniRule"/>
</dbReference>
<dbReference type="InterPro" id="IPR055361">
    <property type="entry name" value="tRNA_methyltr_TrmB_bact"/>
</dbReference>
<evidence type="ECO:0000313" key="10">
    <source>
        <dbReference type="Proteomes" id="UP000440694"/>
    </source>
</evidence>
<feature type="binding site" evidence="7">
    <location>
        <position position="184"/>
    </location>
    <ligand>
        <name>substrate</name>
    </ligand>
</feature>
<reference evidence="9 10" key="1">
    <citation type="submission" date="2019-11" db="EMBL/GenBank/DDBJ databases">
        <title>Identification of a novel strain.</title>
        <authorList>
            <person name="Xu Q."/>
            <person name="Wang G."/>
        </authorList>
    </citation>
    <scope>NUCLEOTIDE SEQUENCE [LARGE SCALE GENOMIC DNA]</scope>
    <source>
        <strain evidence="10">xq</strain>
    </source>
</reference>
<feature type="binding site" evidence="7">
    <location>
        <position position="152"/>
    </location>
    <ligand>
        <name>substrate</name>
    </ligand>
</feature>
<accession>A0A6I3KL01</accession>
<evidence type="ECO:0000313" key="9">
    <source>
        <dbReference type="EMBL" id="MTD94610.1"/>
    </source>
</evidence>
<evidence type="ECO:0000256" key="3">
    <source>
        <dbReference type="ARBA" id="ARBA00022603"/>
    </source>
</evidence>
<feature type="region of interest" description="Disordered" evidence="8">
    <location>
        <begin position="1"/>
        <end position="28"/>
    </location>
</feature>
<keyword evidence="3 7" id="KW-0489">Methyltransferase</keyword>
<dbReference type="AlphaFoldDB" id="A0A6I3KL01"/>
<organism evidence="9 10">
    <name type="scientific">Hyphomicrobium album</name>
    <dbReference type="NCBI Taxonomy" id="2665159"/>
    <lineage>
        <taxon>Bacteria</taxon>
        <taxon>Pseudomonadati</taxon>
        <taxon>Pseudomonadota</taxon>
        <taxon>Alphaproteobacteria</taxon>
        <taxon>Hyphomicrobiales</taxon>
        <taxon>Hyphomicrobiaceae</taxon>
        <taxon>Hyphomicrobium</taxon>
    </lineage>
</organism>
<name>A0A6I3KL01_9HYPH</name>
<feature type="binding site" evidence="7">
    <location>
        <position position="148"/>
    </location>
    <ligand>
        <name>S-adenosyl-L-methionine</name>
        <dbReference type="ChEBI" id="CHEBI:59789"/>
    </ligand>
</feature>